<evidence type="ECO:0000256" key="4">
    <source>
        <dbReference type="SAM" id="SignalP"/>
    </source>
</evidence>
<dbReference type="STRING" id="626937.HMPREF3293_02706"/>
<feature type="domain" description="Periplasmic binding protein" evidence="5">
    <location>
        <begin position="38"/>
        <end position="293"/>
    </location>
</feature>
<dbReference type="AlphaFoldDB" id="A0A136Q287"/>
<dbReference type="Gene3D" id="3.40.50.2300">
    <property type="match status" value="2"/>
</dbReference>
<dbReference type="InterPro" id="IPR025997">
    <property type="entry name" value="SBP_2_dom"/>
</dbReference>
<dbReference type="PANTHER" id="PTHR46847:SF1">
    <property type="entry name" value="D-ALLOSE-BINDING PERIPLASMIC PROTEIN-RELATED"/>
    <property type="match status" value="1"/>
</dbReference>
<evidence type="ECO:0000313" key="6">
    <source>
        <dbReference type="EMBL" id="KXK64626.1"/>
    </source>
</evidence>
<comment type="similarity">
    <text evidence="2">Belongs to the bacterial solute-binding protein 2 family.</text>
</comment>
<feature type="signal peptide" evidence="4">
    <location>
        <begin position="1"/>
        <end position="28"/>
    </location>
</feature>
<keyword evidence="7" id="KW-1185">Reference proteome</keyword>
<evidence type="ECO:0000256" key="1">
    <source>
        <dbReference type="ARBA" id="ARBA00004196"/>
    </source>
</evidence>
<protein>
    <submittedName>
        <fullName evidence="6">Sugar-binding domain protein</fullName>
    </submittedName>
</protein>
<evidence type="ECO:0000256" key="2">
    <source>
        <dbReference type="ARBA" id="ARBA00007639"/>
    </source>
</evidence>
<dbReference type="Proteomes" id="UP000070366">
    <property type="component" value="Unassembled WGS sequence"/>
</dbReference>
<accession>A0A136Q287</accession>
<dbReference type="PROSITE" id="PS51257">
    <property type="entry name" value="PROKAR_LIPOPROTEIN"/>
    <property type="match status" value="1"/>
</dbReference>
<sequence length="333" mass="35750">MEDKHMKRTVKRILLVAMAALLCLGVFAGCAGTKDIKIGAMPADSNISFFQELAKGMEAAGEAFGVTVDIQYTGRDIEKELSLTQTFISQGYSGLVLETVDSSAITGCLSRAQEADIPMVAVDTVPDKTDLAASTVTSDNYNGGYAAGELMKQLIPEGGKIMMTKFNYSSVAMDDRYKGFEDSIADSNLELVGSIEQDGTREDTLNKITPMLTNYPDLVGIFCSQGDPAIGCLSAVTTAGMQDQVAIVSYDIEDEVAAAIEQGSAIKGGVTQFPYAMGYMSVYETIRAINGEETPEIEAIPVLPVTKDNIAEFKEDATAFLEKYGDYKLPTEL</sequence>
<organism evidence="6 7">
    <name type="scientific">Christensenella minuta</name>
    <dbReference type="NCBI Taxonomy" id="626937"/>
    <lineage>
        <taxon>Bacteria</taxon>
        <taxon>Bacillati</taxon>
        <taxon>Bacillota</taxon>
        <taxon>Clostridia</taxon>
        <taxon>Christensenellales</taxon>
        <taxon>Christensenellaceae</taxon>
        <taxon>Christensenella</taxon>
    </lineage>
</organism>
<keyword evidence="3 4" id="KW-0732">Signal</keyword>
<dbReference type="InterPro" id="IPR028082">
    <property type="entry name" value="Peripla_BP_I"/>
</dbReference>
<evidence type="ECO:0000313" key="7">
    <source>
        <dbReference type="Proteomes" id="UP000070366"/>
    </source>
</evidence>
<dbReference type="GO" id="GO:0030246">
    <property type="term" value="F:carbohydrate binding"/>
    <property type="evidence" value="ECO:0007669"/>
    <property type="project" value="UniProtKB-ARBA"/>
</dbReference>
<dbReference type="SUPFAM" id="SSF53822">
    <property type="entry name" value="Periplasmic binding protein-like I"/>
    <property type="match status" value="1"/>
</dbReference>
<evidence type="ECO:0000259" key="5">
    <source>
        <dbReference type="Pfam" id="PF13407"/>
    </source>
</evidence>
<comment type="caution">
    <text evidence="6">The sequence shown here is derived from an EMBL/GenBank/DDBJ whole genome shotgun (WGS) entry which is preliminary data.</text>
</comment>
<dbReference type="CDD" id="cd01536">
    <property type="entry name" value="PBP1_ABC_sugar_binding-like"/>
    <property type="match status" value="1"/>
</dbReference>
<evidence type="ECO:0000256" key="3">
    <source>
        <dbReference type="ARBA" id="ARBA00022729"/>
    </source>
</evidence>
<dbReference type="PANTHER" id="PTHR46847">
    <property type="entry name" value="D-ALLOSE-BINDING PERIPLASMIC PROTEIN-RELATED"/>
    <property type="match status" value="1"/>
</dbReference>
<dbReference type="EMBL" id="LSZW01000064">
    <property type="protein sequence ID" value="KXK64626.1"/>
    <property type="molecule type" value="Genomic_DNA"/>
</dbReference>
<reference evidence="7" key="1">
    <citation type="submission" date="2016-02" db="EMBL/GenBank/DDBJ databases">
        <authorList>
            <person name="Mitreva M."/>
            <person name="Pepin K.H."/>
            <person name="Mihindukulasuriya K.A."/>
            <person name="Fulton R."/>
            <person name="Fronick C."/>
            <person name="O'Laughlin M."/>
            <person name="Miner T."/>
            <person name="Herter B."/>
            <person name="Rosa B.A."/>
            <person name="Cordes M."/>
            <person name="Tomlinson C."/>
            <person name="Wollam A."/>
            <person name="Palsikar V.B."/>
            <person name="Mardis E.R."/>
            <person name="Wilson R.K."/>
        </authorList>
    </citation>
    <scope>NUCLEOTIDE SEQUENCE [LARGE SCALE GENOMIC DNA]</scope>
    <source>
        <strain evidence="7">DSM 22607</strain>
    </source>
</reference>
<feature type="chain" id="PRO_5039031825" evidence="4">
    <location>
        <begin position="29"/>
        <end position="333"/>
    </location>
</feature>
<gene>
    <name evidence="6" type="ORF">HMPREF3293_02706</name>
</gene>
<dbReference type="Pfam" id="PF13407">
    <property type="entry name" value="Peripla_BP_4"/>
    <property type="match status" value="1"/>
</dbReference>
<proteinExistence type="inferred from homology"/>
<comment type="subcellular location">
    <subcellularLocation>
        <location evidence="1">Cell envelope</location>
    </subcellularLocation>
</comment>
<dbReference type="GO" id="GO:0030313">
    <property type="term" value="C:cell envelope"/>
    <property type="evidence" value="ECO:0007669"/>
    <property type="project" value="UniProtKB-SubCell"/>
</dbReference>
<name>A0A136Q287_9FIRM</name>